<dbReference type="Proteomes" id="UP000054639">
    <property type="component" value="Unassembled WGS sequence"/>
</dbReference>
<organism evidence="3 5">
    <name type="scientific">Legionella quateirensis</name>
    <dbReference type="NCBI Taxonomy" id="45072"/>
    <lineage>
        <taxon>Bacteria</taxon>
        <taxon>Pseudomonadati</taxon>
        <taxon>Pseudomonadota</taxon>
        <taxon>Gammaproteobacteria</taxon>
        <taxon>Legionellales</taxon>
        <taxon>Legionellaceae</taxon>
        <taxon>Legionella</taxon>
    </lineage>
</organism>
<dbReference type="EMBL" id="LNYR01000012">
    <property type="protein sequence ID" value="KTD50700.1"/>
    <property type="molecule type" value="Genomic_DNA"/>
</dbReference>
<evidence type="ECO:0000313" key="4">
    <source>
        <dbReference type="Proteomes" id="UP000054639"/>
    </source>
</evidence>
<dbReference type="GO" id="GO:0005829">
    <property type="term" value="C:cytosol"/>
    <property type="evidence" value="ECO:0007669"/>
    <property type="project" value="TreeGrafter"/>
</dbReference>
<name>A0A378KTZ4_9GAMM</name>
<evidence type="ECO:0000313" key="5">
    <source>
        <dbReference type="Proteomes" id="UP000254230"/>
    </source>
</evidence>
<proteinExistence type="inferred from homology"/>
<evidence type="ECO:0000313" key="2">
    <source>
        <dbReference type="EMBL" id="KTD50700.1"/>
    </source>
</evidence>
<evidence type="ECO:0000256" key="1">
    <source>
        <dbReference type="HAMAP-Rule" id="MF_00652"/>
    </source>
</evidence>
<dbReference type="PANTHER" id="PTHR30283">
    <property type="entry name" value="PEROXIDE STRESS RESPONSE PROTEIN YAAA"/>
    <property type="match status" value="1"/>
</dbReference>
<dbReference type="STRING" id="45072.Lqua_0927"/>
<dbReference type="AlphaFoldDB" id="A0A378KTZ4"/>
<dbReference type="Proteomes" id="UP000254230">
    <property type="component" value="Unassembled WGS sequence"/>
</dbReference>
<protein>
    <recommendedName>
        <fullName evidence="1">UPF0246 protein Lqua_0927</fullName>
    </recommendedName>
</protein>
<gene>
    <name evidence="3" type="primary">yaaA</name>
    <name evidence="2" type="ORF">Lqua_0927</name>
    <name evidence="3" type="ORF">NCTC12376_01870</name>
</gene>
<dbReference type="PANTHER" id="PTHR30283:SF4">
    <property type="entry name" value="PEROXIDE STRESS RESISTANCE PROTEIN YAAA"/>
    <property type="match status" value="1"/>
</dbReference>
<keyword evidence="4" id="KW-1185">Reference proteome</keyword>
<dbReference type="HAMAP" id="MF_00652">
    <property type="entry name" value="UPF0246"/>
    <property type="match status" value="1"/>
</dbReference>
<accession>A0A378KTZ4</accession>
<dbReference type="NCBIfam" id="NF002542">
    <property type="entry name" value="PRK02101.1-3"/>
    <property type="match status" value="1"/>
</dbReference>
<dbReference type="GO" id="GO:0033194">
    <property type="term" value="P:response to hydroperoxide"/>
    <property type="evidence" value="ECO:0007669"/>
    <property type="project" value="TreeGrafter"/>
</dbReference>
<evidence type="ECO:0000313" key="3">
    <source>
        <dbReference type="EMBL" id="STY18055.1"/>
    </source>
</evidence>
<comment type="similarity">
    <text evidence="1">Belongs to the UPF0246 family.</text>
</comment>
<dbReference type="Pfam" id="PF03883">
    <property type="entry name" value="H2O2_YaaD"/>
    <property type="match status" value="1"/>
</dbReference>
<dbReference type="InterPro" id="IPR005583">
    <property type="entry name" value="YaaA"/>
</dbReference>
<sequence>MFTLLSPAKKMLTISKPYTDETTDPVLIKNTLKLAKIMKSKSIEEIAQLMDLSRDLAVLNYERYQQFQFKDVSVSHSYPAVYLFQGDVYQGLVANTWKNEDLEYSQSHLGILSGLYGLLRPMDRIQPYRLEMGVHLVNPKGNNLYEFWREPITKALNERLASESNPVLINLASTEYFKAVDIKKIKFPIVTINFYEHKNNETKMIGIYAKKARGIMAKYLMHNRVDTVEQIKNFSDSGYRYNEKTSSEHHLDFIREH</sequence>
<dbReference type="OrthoDB" id="9777133at2"/>
<dbReference type="EMBL" id="UGOW01000001">
    <property type="protein sequence ID" value="STY18055.1"/>
    <property type="molecule type" value="Genomic_DNA"/>
</dbReference>
<reference evidence="3 5" key="2">
    <citation type="submission" date="2018-06" db="EMBL/GenBank/DDBJ databases">
        <authorList>
            <consortium name="Pathogen Informatics"/>
            <person name="Doyle S."/>
        </authorList>
    </citation>
    <scope>NUCLEOTIDE SEQUENCE [LARGE SCALE GENOMIC DNA]</scope>
    <source>
        <strain evidence="3 5">NCTC12376</strain>
    </source>
</reference>
<reference evidence="2 4" key="1">
    <citation type="submission" date="2015-11" db="EMBL/GenBank/DDBJ databases">
        <title>Genomic analysis of 38 Legionella species identifies large and diverse effector repertoires.</title>
        <authorList>
            <person name="Burstein D."/>
            <person name="Amaro F."/>
            <person name="Zusman T."/>
            <person name="Lifshitz Z."/>
            <person name="Cohen O."/>
            <person name="Gilbert J.A."/>
            <person name="Pupko T."/>
            <person name="Shuman H.A."/>
            <person name="Segal G."/>
        </authorList>
    </citation>
    <scope>NUCLEOTIDE SEQUENCE [LARGE SCALE GENOMIC DNA]</scope>
    <source>
        <strain evidence="2 4">ATCC 49507</strain>
    </source>
</reference>
<dbReference type="RefSeq" id="WP_058473131.1">
    <property type="nucleotide sequence ID" value="NZ_CAAAIL010000004.1"/>
</dbReference>